<protein>
    <submittedName>
        <fullName evidence="2">Mobile element protein</fullName>
    </submittedName>
</protein>
<sequence length="51" mass="5881">MIETALMVKGMFKLPLRRFKGFLHSVFTLMNVLLKSLKSTCINNVLEDHKS</sequence>
<dbReference type="Pfam" id="PF13737">
    <property type="entry name" value="DDE_Tnp_1_5"/>
    <property type="match status" value="1"/>
</dbReference>
<keyword evidence="3" id="KW-1185">Reference proteome</keyword>
<dbReference type="EMBL" id="NBYY01000009">
    <property type="protein sequence ID" value="PCS23827.1"/>
    <property type="molecule type" value="Genomic_DNA"/>
</dbReference>
<gene>
    <name evidence="2" type="ORF">BTN49_0798</name>
</gene>
<name>A0A2A5T6Q3_9GAMM</name>
<evidence type="ECO:0000259" key="1">
    <source>
        <dbReference type="Pfam" id="PF13737"/>
    </source>
</evidence>
<evidence type="ECO:0000313" key="2">
    <source>
        <dbReference type="EMBL" id="PCS23827.1"/>
    </source>
</evidence>
<dbReference type="OrthoDB" id="6382212at2"/>
<organism evidence="2 3">
    <name type="scientific">Candidatus Enterovibrio escicola</name>
    <dbReference type="NCBI Taxonomy" id="1927127"/>
    <lineage>
        <taxon>Bacteria</taxon>
        <taxon>Pseudomonadati</taxon>
        <taxon>Pseudomonadota</taxon>
        <taxon>Gammaproteobacteria</taxon>
        <taxon>Vibrionales</taxon>
        <taxon>Vibrionaceae</taxon>
        <taxon>Enterovibrio</taxon>
    </lineage>
</organism>
<evidence type="ECO:0000313" key="3">
    <source>
        <dbReference type="Proteomes" id="UP000219020"/>
    </source>
</evidence>
<reference evidence="3" key="1">
    <citation type="submission" date="2017-04" db="EMBL/GenBank/DDBJ databases">
        <title>Genome evolution of the luminous symbionts of deep sea anglerfish.</title>
        <authorList>
            <person name="Hendry T.A."/>
        </authorList>
    </citation>
    <scope>NUCLEOTIDE SEQUENCE [LARGE SCALE GENOMIC DNA]</scope>
</reference>
<dbReference type="AlphaFoldDB" id="A0A2A5T6Q3"/>
<proteinExistence type="predicted"/>
<dbReference type="Proteomes" id="UP000219020">
    <property type="component" value="Unassembled WGS sequence"/>
</dbReference>
<feature type="domain" description="Transposase DDE" evidence="1">
    <location>
        <begin position="2"/>
        <end position="41"/>
    </location>
</feature>
<accession>A0A2A5T6Q3</accession>
<dbReference type="InterPro" id="IPR025668">
    <property type="entry name" value="Tnp_DDE_dom"/>
</dbReference>
<dbReference type="RefSeq" id="WP_097355982.1">
    <property type="nucleotide sequence ID" value="NZ_RPGF01000001.1"/>
</dbReference>
<comment type="caution">
    <text evidence="2">The sequence shown here is derived from an EMBL/GenBank/DDBJ whole genome shotgun (WGS) entry which is preliminary data.</text>
</comment>